<dbReference type="KEGG" id="carm:CARM_0496"/>
<dbReference type="Proteomes" id="UP000509246">
    <property type="component" value="Chromosome"/>
</dbReference>
<sequence>MKIKTSNHIINELSNFSHYKPLKALFYYKEFLSYFPKNHQQMISKLFIKNDTLIILAKHHIGYIELNHDNTKKMIKSLIKTYVLAKPMSNFIKVKNIRILSDRNYIIQKNVSKKNKNFIELSEAKFKNDIENPFLYNKFEELREIIKNARSRT</sequence>
<organism evidence="1 2">
    <name type="scientific">Campylobacter armoricus</name>
    <dbReference type="NCBI Taxonomy" id="2505970"/>
    <lineage>
        <taxon>Bacteria</taxon>
        <taxon>Pseudomonadati</taxon>
        <taxon>Campylobacterota</taxon>
        <taxon>Epsilonproteobacteria</taxon>
        <taxon>Campylobacterales</taxon>
        <taxon>Campylobacteraceae</taxon>
        <taxon>Campylobacter</taxon>
    </lineage>
</organism>
<accession>A0A7L5HZZ0</accession>
<dbReference type="EMBL" id="CP053825">
    <property type="protein sequence ID" value="QKF79431.1"/>
    <property type="molecule type" value="Genomic_DNA"/>
</dbReference>
<evidence type="ECO:0000313" key="2">
    <source>
        <dbReference type="Proteomes" id="UP000509246"/>
    </source>
</evidence>
<evidence type="ECO:0000313" key="1">
    <source>
        <dbReference type="EMBL" id="QKF79431.1"/>
    </source>
</evidence>
<proteinExistence type="predicted"/>
<reference evidence="1 2" key="1">
    <citation type="submission" date="2020-05" db="EMBL/GenBank/DDBJ databases">
        <title>Complete genome sequencing of Campylobacter and Arcobacter type strains.</title>
        <authorList>
            <person name="Miller W.G."/>
            <person name="Yee E."/>
        </authorList>
    </citation>
    <scope>NUCLEOTIDE SEQUENCE [LARGE SCALE GENOMIC DNA]</scope>
    <source>
        <strain evidence="1 2">CCUG 73571</strain>
    </source>
</reference>
<dbReference type="AlphaFoldDB" id="A0A7L5HZZ0"/>
<protein>
    <recommendedName>
        <fullName evidence="3">DUF721 domain-containing protein</fullName>
    </recommendedName>
</protein>
<dbReference type="RefSeq" id="WP_139426708.1">
    <property type="nucleotide sequence ID" value="NZ_SBEV01000015.1"/>
</dbReference>
<name>A0A7L5HZZ0_9BACT</name>
<dbReference type="OrthoDB" id="5362888at2"/>
<gene>
    <name evidence="1" type="ORF">CARM_0496</name>
</gene>
<keyword evidence="2" id="KW-1185">Reference proteome</keyword>
<evidence type="ECO:0008006" key="3">
    <source>
        <dbReference type="Google" id="ProtNLM"/>
    </source>
</evidence>